<dbReference type="Pfam" id="PF13439">
    <property type="entry name" value="Glyco_transf_4"/>
    <property type="match status" value="1"/>
</dbReference>
<dbReference type="Proteomes" id="UP000183107">
    <property type="component" value="Unassembled WGS sequence"/>
</dbReference>
<keyword evidence="5" id="KW-1185">Reference proteome</keyword>
<dbReference type="PANTHER" id="PTHR46401:SF2">
    <property type="entry name" value="GLYCOSYLTRANSFERASE WBBK-RELATED"/>
    <property type="match status" value="1"/>
</dbReference>
<dbReference type="Gene3D" id="3.40.50.2000">
    <property type="entry name" value="Glycogen Phosphorylase B"/>
    <property type="match status" value="2"/>
</dbReference>
<dbReference type="CDD" id="cd03809">
    <property type="entry name" value="GT4_MtfB-like"/>
    <property type="match status" value="1"/>
</dbReference>
<dbReference type="InterPro" id="IPR001296">
    <property type="entry name" value="Glyco_trans_1"/>
</dbReference>
<keyword evidence="1 4" id="KW-0808">Transferase</keyword>
<evidence type="ECO:0000256" key="1">
    <source>
        <dbReference type="ARBA" id="ARBA00022679"/>
    </source>
</evidence>
<evidence type="ECO:0000313" key="5">
    <source>
        <dbReference type="Proteomes" id="UP000183107"/>
    </source>
</evidence>
<reference evidence="5" key="1">
    <citation type="submission" date="2016-10" db="EMBL/GenBank/DDBJ databases">
        <authorList>
            <person name="Varghese N."/>
        </authorList>
    </citation>
    <scope>NUCLEOTIDE SEQUENCE [LARGE SCALE GENOMIC DNA]</scope>
    <source>
        <strain evidence="5">Nsp8</strain>
    </source>
</reference>
<dbReference type="OrthoDB" id="9177777at2"/>
<feature type="domain" description="Glycosyltransferase subfamily 4-like N-terminal" evidence="3">
    <location>
        <begin position="73"/>
        <end position="157"/>
    </location>
</feature>
<dbReference type="GO" id="GO:0016757">
    <property type="term" value="F:glycosyltransferase activity"/>
    <property type="evidence" value="ECO:0007669"/>
    <property type="project" value="InterPro"/>
</dbReference>
<protein>
    <submittedName>
        <fullName evidence="4">Glycosyltransferase involved in cell wall bisynthesis</fullName>
    </submittedName>
</protein>
<evidence type="ECO:0000259" key="2">
    <source>
        <dbReference type="Pfam" id="PF00534"/>
    </source>
</evidence>
<dbReference type="RefSeq" id="WP_074796779.1">
    <property type="nucleotide sequence ID" value="NZ_FOVJ01000003.1"/>
</dbReference>
<gene>
    <name evidence="4" type="ORF">SAMN05216386_1799</name>
</gene>
<dbReference type="AlphaFoldDB" id="A0A1I5BTJ7"/>
<dbReference type="PANTHER" id="PTHR46401">
    <property type="entry name" value="GLYCOSYLTRANSFERASE WBBK-RELATED"/>
    <property type="match status" value="1"/>
</dbReference>
<dbReference type="Pfam" id="PF00534">
    <property type="entry name" value="Glycos_transf_1"/>
    <property type="match status" value="1"/>
</dbReference>
<accession>A0A1I5BTJ7</accession>
<dbReference type="InterPro" id="IPR028098">
    <property type="entry name" value="Glyco_trans_4-like_N"/>
</dbReference>
<evidence type="ECO:0000259" key="3">
    <source>
        <dbReference type="Pfam" id="PF13439"/>
    </source>
</evidence>
<sequence>MKDSVLQVGIYQGPEIPQSFRVYAENVRRHLPKQEIAIIPFKDERDLPKSADVLWDIRSGGGNPPPGFLLKNHLPPLAVTVHGFAPVTLNGWEYFRTVKGWIMSGHYARLKRERWQQAQTSVAAIIAVSAFVKDETIRYTGVAANKVYVCHHGVDSEAFTPGTATEPGSYFFHISNDEPRKNINRILTAFGKLRRDNNNVQLVLKLPEHVAQRYAGIDGVQVMTGSRTTDELADLYRKALGFVFPSLYEGFGLPIIEAMACGCPVITSNVSACPEIAGEAAVTIDPRDEDRLLEAMRTFCQNPRVRAERAAAGLKRSRCFSWLKSAQCHSDILHAAASGGKQETFQNV</sequence>
<organism evidence="4 5">
    <name type="scientific">Nitrosospira briensis</name>
    <dbReference type="NCBI Taxonomy" id="35799"/>
    <lineage>
        <taxon>Bacteria</taxon>
        <taxon>Pseudomonadati</taxon>
        <taxon>Pseudomonadota</taxon>
        <taxon>Betaproteobacteria</taxon>
        <taxon>Nitrosomonadales</taxon>
        <taxon>Nitrosomonadaceae</taxon>
        <taxon>Nitrosospira</taxon>
    </lineage>
</organism>
<feature type="domain" description="Glycosyl transferase family 1" evidence="2">
    <location>
        <begin position="168"/>
        <end position="311"/>
    </location>
</feature>
<dbReference type="SUPFAM" id="SSF53756">
    <property type="entry name" value="UDP-Glycosyltransferase/glycogen phosphorylase"/>
    <property type="match status" value="1"/>
</dbReference>
<name>A0A1I5BTJ7_9PROT</name>
<evidence type="ECO:0000313" key="4">
    <source>
        <dbReference type="EMBL" id="SFN77691.1"/>
    </source>
</evidence>
<proteinExistence type="predicted"/>
<dbReference type="EMBL" id="FOVJ01000003">
    <property type="protein sequence ID" value="SFN77691.1"/>
    <property type="molecule type" value="Genomic_DNA"/>
</dbReference>